<evidence type="ECO:0000313" key="7">
    <source>
        <dbReference type="Proteomes" id="UP000007800"/>
    </source>
</evidence>
<dbReference type="CDD" id="cd18316">
    <property type="entry name" value="BTB_POZ_KCTD-like"/>
    <property type="match status" value="1"/>
</dbReference>
<name>C5KS35_PERM5</name>
<feature type="compositionally biased region" description="Polar residues" evidence="4">
    <location>
        <begin position="97"/>
        <end position="110"/>
    </location>
</feature>
<keyword evidence="7" id="KW-1185">Reference proteome</keyword>
<evidence type="ECO:0000259" key="5">
    <source>
        <dbReference type="SMART" id="SM00225"/>
    </source>
</evidence>
<dbReference type="InParanoid" id="C5KS35"/>
<keyword evidence="3" id="KW-0175">Coiled coil</keyword>
<dbReference type="GO" id="GO:0051260">
    <property type="term" value="P:protein homooligomerization"/>
    <property type="evidence" value="ECO:0007669"/>
    <property type="project" value="InterPro"/>
</dbReference>
<dbReference type="InterPro" id="IPR011043">
    <property type="entry name" value="Gal_Oxase/kelch_b-propeller"/>
</dbReference>
<proteinExistence type="predicted"/>
<feature type="region of interest" description="Disordered" evidence="4">
    <location>
        <begin position="1"/>
        <end position="140"/>
    </location>
</feature>
<evidence type="ECO:0000256" key="2">
    <source>
        <dbReference type="ARBA" id="ARBA00022737"/>
    </source>
</evidence>
<accession>C5KS35</accession>
<dbReference type="Gene3D" id="2.120.10.80">
    <property type="entry name" value="Kelch-type beta propeller"/>
    <property type="match status" value="1"/>
</dbReference>
<reference evidence="6 7" key="1">
    <citation type="submission" date="2008-07" db="EMBL/GenBank/DDBJ databases">
        <authorList>
            <person name="El-Sayed N."/>
            <person name="Caler E."/>
            <person name="Inman J."/>
            <person name="Amedeo P."/>
            <person name="Hass B."/>
            <person name="Wortman J."/>
        </authorList>
    </citation>
    <scope>NUCLEOTIDE SEQUENCE [LARGE SCALE GENOMIC DNA]</scope>
    <source>
        <strain evidence="7">ATCC 50983 / TXsc</strain>
    </source>
</reference>
<organism evidence="7">
    <name type="scientific">Perkinsus marinus (strain ATCC 50983 / TXsc)</name>
    <dbReference type="NCBI Taxonomy" id="423536"/>
    <lineage>
        <taxon>Eukaryota</taxon>
        <taxon>Sar</taxon>
        <taxon>Alveolata</taxon>
        <taxon>Perkinsozoa</taxon>
        <taxon>Perkinsea</taxon>
        <taxon>Perkinsida</taxon>
        <taxon>Perkinsidae</taxon>
        <taxon>Perkinsus</taxon>
    </lineage>
</organism>
<gene>
    <name evidence="6" type="ORF">Pmar_PMAR025360</name>
</gene>
<dbReference type="SMART" id="SM00225">
    <property type="entry name" value="BTB"/>
    <property type="match status" value="1"/>
</dbReference>
<dbReference type="Gene3D" id="3.30.710.10">
    <property type="entry name" value="Potassium Channel Kv1.1, Chain A"/>
    <property type="match status" value="1"/>
</dbReference>
<dbReference type="InterPro" id="IPR003131">
    <property type="entry name" value="T1-type_BTB"/>
</dbReference>
<evidence type="ECO:0000313" key="6">
    <source>
        <dbReference type="EMBL" id="EER12726.1"/>
    </source>
</evidence>
<keyword evidence="2" id="KW-0677">Repeat</keyword>
<dbReference type="OrthoDB" id="191037at2759"/>
<feature type="coiled-coil region" evidence="3">
    <location>
        <begin position="152"/>
        <end position="241"/>
    </location>
</feature>
<dbReference type="SUPFAM" id="SSF54695">
    <property type="entry name" value="POZ domain"/>
    <property type="match status" value="1"/>
</dbReference>
<dbReference type="GeneID" id="9058782"/>
<evidence type="ECO:0000256" key="1">
    <source>
        <dbReference type="ARBA" id="ARBA00022441"/>
    </source>
</evidence>
<dbReference type="InterPro" id="IPR011333">
    <property type="entry name" value="SKP1/BTB/POZ_sf"/>
</dbReference>
<dbReference type="InterPro" id="IPR015915">
    <property type="entry name" value="Kelch-typ_b-propeller"/>
</dbReference>
<dbReference type="Pfam" id="PF01344">
    <property type="entry name" value="Kelch_1"/>
    <property type="match status" value="3"/>
</dbReference>
<dbReference type="RefSeq" id="XP_002780931.1">
    <property type="nucleotide sequence ID" value="XM_002780885.1"/>
</dbReference>
<dbReference type="Proteomes" id="UP000007800">
    <property type="component" value="Unassembled WGS sequence"/>
</dbReference>
<sequence length="616" mass="67614">MPRKQSGGDSSSKNSRKGSRASSLDKSENGPNSGGLGAVFAAAVPPGQQDTHAFTEDFPTFDEPALPAAPHPRKGSSGRAAAPRSAASATTAANNAGVTPSGSKGHQTPQSDKEVPPSSVKSDTTTQNGGTNTGDDFEGLVGDLRRTFIGWLKKTELELVRQREDIQSSRQDFEDEKKRVWEQFVQERQREATKQEEDRRRADLEMQNQLTQVEIERSDARKKMADERSRFESEKEEAMQALSVQEDAYNRDKTTFDTDRTRIVDHSMANESMVALNVGGTTFETSRKTLCQQKGSFLEALLSGRYEVPKDAEGRVFLDRDPQVFGEILDFLRNPMSPPCPRDTTESMLLAREAQYYGIHFFPFPLVFALGGNSGQNLDYKALNETEVYDTLRDTWMLGGDGGKGASLNIPRRNCAGVSSEKDGRMFAVGGFDGTQILSSVEAFDPRMRNWMELAPLSTPRSSCAAVSTAEGNIWAIGGTSGSRLRSVEIYDVRANKWMPAQGCDLIEERSAAAAVTYLGNVYVFGGIDNEQNIHSTVESLRVADLTKGWSFRAKHATNRMDCAAAVYGDNILLGGGQNGEVQTSVETYNPVSDTWMPAPPMLFPRYGHQYAVVNL</sequence>
<dbReference type="InterPro" id="IPR000210">
    <property type="entry name" value="BTB/POZ_dom"/>
</dbReference>
<feature type="compositionally biased region" description="Low complexity" evidence="4">
    <location>
        <begin position="77"/>
        <end position="96"/>
    </location>
</feature>
<dbReference type="PANTHER" id="PTHR45632">
    <property type="entry name" value="LD33804P"/>
    <property type="match status" value="1"/>
</dbReference>
<dbReference type="SMART" id="SM00612">
    <property type="entry name" value="Kelch"/>
    <property type="match status" value="5"/>
</dbReference>
<dbReference type="EMBL" id="GG675955">
    <property type="protein sequence ID" value="EER12726.1"/>
    <property type="molecule type" value="Genomic_DNA"/>
</dbReference>
<keyword evidence="1" id="KW-0880">Kelch repeat</keyword>
<feature type="compositionally biased region" description="Low complexity" evidence="4">
    <location>
        <begin position="123"/>
        <end position="134"/>
    </location>
</feature>
<dbReference type="AlphaFoldDB" id="C5KS35"/>
<dbReference type="Pfam" id="PF02214">
    <property type="entry name" value="BTB_2"/>
    <property type="match status" value="1"/>
</dbReference>
<evidence type="ECO:0000256" key="3">
    <source>
        <dbReference type="SAM" id="Coils"/>
    </source>
</evidence>
<evidence type="ECO:0000256" key="4">
    <source>
        <dbReference type="SAM" id="MobiDB-lite"/>
    </source>
</evidence>
<dbReference type="InterPro" id="IPR006652">
    <property type="entry name" value="Kelch_1"/>
</dbReference>
<dbReference type="PRINTS" id="PR00501">
    <property type="entry name" value="KELCHREPEAT"/>
</dbReference>
<feature type="domain" description="BTB" evidence="5">
    <location>
        <begin position="272"/>
        <end position="374"/>
    </location>
</feature>
<dbReference type="FunCoup" id="C5KS35">
    <property type="interactions" value="41"/>
</dbReference>
<dbReference type="SUPFAM" id="SSF50965">
    <property type="entry name" value="Galactose oxidase, central domain"/>
    <property type="match status" value="1"/>
</dbReference>
<dbReference type="OMA" id="HTHANSW"/>
<protein>
    <recommendedName>
        <fullName evidence="5">BTB domain-containing protein</fullName>
    </recommendedName>
</protein>